<organism evidence="1 2">
    <name type="scientific">Bradyrhizobium macuxiense</name>
    <dbReference type="NCBI Taxonomy" id="1755647"/>
    <lineage>
        <taxon>Bacteria</taxon>
        <taxon>Pseudomonadati</taxon>
        <taxon>Pseudomonadota</taxon>
        <taxon>Alphaproteobacteria</taxon>
        <taxon>Hyphomicrobiales</taxon>
        <taxon>Nitrobacteraceae</taxon>
        <taxon>Bradyrhizobium</taxon>
    </lineage>
</organism>
<proteinExistence type="predicted"/>
<dbReference type="Proteomes" id="UP000057737">
    <property type="component" value="Unassembled WGS sequence"/>
</dbReference>
<name>A0A109JS28_9BRAD</name>
<evidence type="ECO:0000313" key="2">
    <source>
        <dbReference type="Proteomes" id="UP000057737"/>
    </source>
</evidence>
<accession>A0A109JS28</accession>
<evidence type="ECO:0000313" key="1">
    <source>
        <dbReference type="EMBL" id="KWV54031.1"/>
    </source>
</evidence>
<protein>
    <submittedName>
        <fullName evidence="1">Uncharacterized protein</fullName>
    </submittedName>
</protein>
<sequence>MVLASGGVPRDFMVLGSLAIQVARERSNAKAARVQDVNEAAGRNAQPKLQELEDDAASSIGSANARKDALTSIRAFLLDQRQTTYFRVDFRDKEVHQREYDLLQSLMDLRLIHLINSSVSDERLAGHRSEVYMLDLSQFASSRFKRNIRVLDFVNNHLVLKSTGAGSDVRPGDTPNKLLGILRRGPAFELSNFTPFVT</sequence>
<gene>
    <name evidence="1" type="ORF">AS156_07250</name>
</gene>
<keyword evidence="2" id="KW-1185">Reference proteome</keyword>
<dbReference type="AlphaFoldDB" id="A0A109JS28"/>
<comment type="caution">
    <text evidence="1">The sequence shown here is derived from an EMBL/GenBank/DDBJ whole genome shotgun (WGS) entry which is preliminary data.</text>
</comment>
<dbReference type="EMBL" id="LNCU01000073">
    <property type="protein sequence ID" value="KWV54031.1"/>
    <property type="molecule type" value="Genomic_DNA"/>
</dbReference>
<reference evidence="1 2" key="1">
    <citation type="submission" date="2015-11" db="EMBL/GenBank/DDBJ databases">
        <title>Draft Genome Sequence of the Strain BR 10303 (Bradyrhizobium sp.) isolated from nodules of Centrolobium paraense.</title>
        <authorList>
            <person name="Zelli J.E."/>
            <person name="Simoes-Araujo J.L."/>
            <person name="Barauna A.C."/>
            <person name="Silva K."/>
        </authorList>
    </citation>
    <scope>NUCLEOTIDE SEQUENCE [LARGE SCALE GENOMIC DNA]</scope>
    <source>
        <strain evidence="1 2">BR 10303</strain>
    </source>
</reference>